<protein>
    <recommendedName>
        <fullName evidence="2">RNA helicase</fullName>
        <ecNumber evidence="2">3.6.4.13</ecNumber>
    </recommendedName>
</protein>
<evidence type="ECO:0000256" key="5">
    <source>
        <dbReference type="ARBA" id="ARBA00022806"/>
    </source>
</evidence>
<dbReference type="Gene3D" id="1.20.120.1080">
    <property type="match status" value="1"/>
</dbReference>
<evidence type="ECO:0000259" key="9">
    <source>
        <dbReference type="PROSITE" id="PS51194"/>
    </source>
</evidence>
<feature type="compositionally biased region" description="Polar residues" evidence="7">
    <location>
        <begin position="852"/>
        <end position="886"/>
    </location>
</feature>
<dbReference type="Pfam" id="PF00270">
    <property type="entry name" value="DEAD"/>
    <property type="match status" value="1"/>
</dbReference>
<dbReference type="InterPro" id="IPR002464">
    <property type="entry name" value="DNA/RNA_helicase_DEAH_CS"/>
</dbReference>
<dbReference type="SMART" id="SM00847">
    <property type="entry name" value="HA2"/>
    <property type="match status" value="1"/>
</dbReference>
<keyword evidence="6" id="KW-0067">ATP-binding</keyword>
<dbReference type="PANTHER" id="PTHR18934:SF99">
    <property type="entry name" value="ATP-DEPENDENT RNA HELICASE DHX37-RELATED"/>
    <property type="match status" value="1"/>
</dbReference>
<dbReference type="Gene3D" id="3.40.50.300">
    <property type="entry name" value="P-loop containing nucleotide triphosphate hydrolases"/>
    <property type="match status" value="2"/>
</dbReference>
<dbReference type="InterPro" id="IPR048333">
    <property type="entry name" value="HA2_WH"/>
</dbReference>
<dbReference type="SMART" id="SM00487">
    <property type="entry name" value="DEXDc"/>
    <property type="match status" value="1"/>
</dbReference>
<keyword evidence="3" id="KW-0547">Nucleotide-binding</keyword>
<dbReference type="PROSITE" id="PS51194">
    <property type="entry name" value="HELICASE_CTER"/>
    <property type="match status" value="1"/>
</dbReference>
<keyword evidence="5" id="KW-0347">Helicase</keyword>
<dbReference type="GO" id="GO:0003724">
    <property type="term" value="F:RNA helicase activity"/>
    <property type="evidence" value="ECO:0007669"/>
    <property type="project" value="UniProtKB-EC"/>
</dbReference>
<dbReference type="Pfam" id="PF04408">
    <property type="entry name" value="WHD_HA2"/>
    <property type="match status" value="1"/>
</dbReference>
<dbReference type="GO" id="GO:0005524">
    <property type="term" value="F:ATP binding"/>
    <property type="evidence" value="ECO:0007669"/>
    <property type="project" value="UniProtKB-KW"/>
</dbReference>
<dbReference type="Pfam" id="PF21010">
    <property type="entry name" value="HA2_C"/>
    <property type="match status" value="1"/>
</dbReference>
<evidence type="ECO:0000256" key="6">
    <source>
        <dbReference type="ARBA" id="ARBA00022840"/>
    </source>
</evidence>
<dbReference type="CDD" id="cd17917">
    <property type="entry name" value="DEXHc_RHA-like"/>
    <property type="match status" value="1"/>
</dbReference>
<dbReference type="AlphaFoldDB" id="A0A267F4C1"/>
<comment type="caution">
    <text evidence="10">The sequence shown here is derived from an EMBL/GenBank/DDBJ whole genome shotgun (WGS) entry which is preliminary data.</text>
</comment>
<dbReference type="STRING" id="282301.A0A267F4C1"/>
<feature type="domain" description="Helicase ATP-binding" evidence="8">
    <location>
        <begin position="215"/>
        <end position="370"/>
    </location>
</feature>
<feature type="non-terminal residue" evidence="10">
    <location>
        <position position="1"/>
    </location>
</feature>
<dbReference type="InterPro" id="IPR011545">
    <property type="entry name" value="DEAD/DEAH_box_helicase_dom"/>
</dbReference>
<dbReference type="PANTHER" id="PTHR18934">
    <property type="entry name" value="ATP-DEPENDENT RNA HELICASE"/>
    <property type="match status" value="1"/>
</dbReference>
<organism evidence="10 11">
    <name type="scientific">Macrostomum lignano</name>
    <dbReference type="NCBI Taxonomy" id="282301"/>
    <lineage>
        <taxon>Eukaryota</taxon>
        <taxon>Metazoa</taxon>
        <taxon>Spiralia</taxon>
        <taxon>Lophotrochozoa</taxon>
        <taxon>Platyhelminthes</taxon>
        <taxon>Rhabditophora</taxon>
        <taxon>Macrostomorpha</taxon>
        <taxon>Macrostomida</taxon>
        <taxon>Macrostomidae</taxon>
        <taxon>Macrostomum</taxon>
    </lineage>
</organism>
<evidence type="ECO:0000256" key="7">
    <source>
        <dbReference type="SAM" id="MobiDB-lite"/>
    </source>
</evidence>
<sequence length="1083" mass="120230">LTSRIYQLLSSGRTSRPLANCHRLSLSYRMSLDPNNPTSRRQRDAKKKGVPGGSKADRKQRKQQQQAAGSCWVDAWTEQPAASGSRHPSHLRGRDIGLFYANRQREKRQFEDIFHAPELIQLSDSTAVRLQQLLGVATDAGVASGGVSGDTGLSAMSVDEAVACRSANYKALKPNAQLDAKLMKELQLMEKRISPAIAECRQRLPVWQARERLVAAVNRCDQVLVMSGPTGSGKSTQMSQLLIDSAIATGHGSTARVVVTQPRRLAATALAERVAEERGEWLGVSVGYQVRLERKMPQRLAGSIVYCTVGILLRWLESDPSLASVSHLIVDEVHERSAETDLLLAELKRTILPSRPDLKLVLMSATLDAEQFCRYFGPSSESASVEGRLYPVKVRSLEQCLSESNFEFFSKSGSNLTSLANKNRQAMQNRLRSDRIAPREARSRLAERERELRLAANEAVKKFQLSSSHADLLVAMGCEEPPVELVAHMISYVHRTQPAGAVLVFVPGMKQIKDLITLLNSDSACSNGCHVLPLHSRLPSRDQRQVFLPAPAGKRKVVLATNIAETSLTIDDVVYVIDTGFAKLSGYHHLAMSDSLSASPISLDNARQREGRAGRVQPGVCYRLYSKFAESRMPHRLPPEVLRLSLEDFLLHVKLLHPDLPAAEFLAQMPDPPPQEHVRQAQHLLQELGALTPDEELTPMGRHIARLPLPCQLAKMVLLAVCFSCLDPVLTIAASLSHRTPFETPLGAEQEVKQCKMQLAEGCESDHLLLWLAYKAWYRTKRNRGLNAAYDFARRNYLSPTVLQTIEELKAQLTDQLAQYMSMSDQFYDEEAQSESSVSDQSVNRSDESVNRSDQSVNRSDQSVNRSDQSVNRSDQSVNRSDQSAKPLTLRRSRSTPSIQLTSDHPLLNRNSHRLELIRAVVTAGLYPNIVRCKSLKSKKAVGRPGEPSYELPQCSVACGFEEPAWLAYFEKCLLNDRRTVSLFDASLTRPIHLLFCCAQARHSHECGVQLAVLDDWIRLAATPAAFSTVLVLRHRLDLLLADLIHRPGRCLKIWSAEAANDSQTAFDAQILNAIADLLAGDE</sequence>
<dbReference type="InterPro" id="IPR007502">
    <property type="entry name" value="Helicase-assoc_dom"/>
</dbReference>
<feature type="domain" description="Helicase C-terminal" evidence="9">
    <location>
        <begin position="485"/>
        <end position="657"/>
    </location>
</feature>
<dbReference type="SUPFAM" id="SSF52540">
    <property type="entry name" value="P-loop containing nucleoside triphosphate hydrolases"/>
    <property type="match status" value="1"/>
</dbReference>
<dbReference type="SMART" id="SM00490">
    <property type="entry name" value="HELICc"/>
    <property type="match status" value="1"/>
</dbReference>
<keyword evidence="4" id="KW-0378">Hydrolase</keyword>
<keyword evidence="11" id="KW-1185">Reference proteome</keyword>
<accession>A0A267F4C1</accession>
<dbReference type="Proteomes" id="UP000215902">
    <property type="component" value="Unassembled WGS sequence"/>
</dbReference>
<evidence type="ECO:0000313" key="11">
    <source>
        <dbReference type="Proteomes" id="UP000215902"/>
    </source>
</evidence>
<dbReference type="OrthoDB" id="5600252at2759"/>
<dbReference type="PROSITE" id="PS51192">
    <property type="entry name" value="HELICASE_ATP_BIND_1"/>
    <property type="match status" value="1"/>
</dbReference>
<dbReference type="GO" id="GO:0016787">
    <property type="term" value="F:hydrolase activity"/>
    <property type="evidence" value="ECO:0007669"/>
    <property type="project" value="UniProtKB-KW"/>
</dbReference>
<dbReference type="CDD" id="cd18791">
    <property type="entry name" value="SF2_C_RHA"/>
    <property type="match status" value="1"/>
</dbReference>
<dbReference type="GO" id="GO:0003723">
    <property type="term" value="F:RNA binding"/>
    <property type="evidence" value="ECO:0007669"/>
    <property type="project" value="TreeGrafter"/>
</dbReference>
<evidence type="ECO:0000256" key="2">
    <source>
        <dbReference type="ARBA" id="ARBA00012552"/>
    </source>
</evidence>
<proteinExistence type="inferred from homology"/>
<dbReference type="FunFam" id="1.20.120.1080:FF:000002">
    <property type="entry name" value="Putative ATP-dependent RNA helicase DHX36"/>
    <property type="match status" value="1"/>
</dbReference>
<evidence type="ECO:0000256" key="1">
    <source>
        <dbReference type="ARBA" id="ARBA00008792"/>
    </source>
</evidence>
<dbReference type="InterPro" id="IPR014001">
    <property type="entry name" value="Helicase_ATP-bd"/>
</dbReference>
<dbReference type="Pfam" id="PF00271">
    <property type="entry name" value="Helicase_C"/>
    <property type="match status" value="1"/>
</dbReference>
<gene>
    <name evidence="10" type="ORF">BOX15_Mlig004992g2</name>
</gene>
<feature type="region of interest" description="Disordered" evidence="7">
    <location>
        <begin position="829"/>
        <end position="905"/>
    </location>
</feature>
<feature type="compositionally biased region" description="Polar residues" evidence="7">
    <location>
        <begin position="834"/>
        <end position="844"/>
    </location>
</feature>
<reference evidence="10 11" key="1">
    <citation type="submission" date="2017-06" db="EMBL/GenBank/DDBJ databases">
        <title>A platform for efficient transgenesis in Macrostomum lignano, a flatworm model organism for stem cell research.</title>
        <authorList>
            <person name="Berezikov E."/>
        </authorList>
    </citation>
    <scope>NUCLEOTIDE SEQUENCE [LARGE SCALE GENOMIC DNA]</scope>
    <source>
        <strain evidence="10">DV1</strain>
        <tissue evidence="10">Whole organism</tissue>
    </source>
</reference>
<dbReference type="InterPro" id="IPR001650">
    <property type="entry name" value="Helicase_C-like"/>
</dbReference>
<name>A0A267F4C1_9PLAT</name>
<evidence type="ECO:0000256" key="4">
    <source>
        <dbReference type="ARBA" id="ARBA00022801"/>
    </source>
</evidence>
<dbReference type="InterPro" id="IPR027417">
    <property type="entry name" value="P-loop_NTPase"/>
</dbReference>
<dbReference type="EMBL" id="NIVC01001426">
    <property type="protein sequence ID" value="PAA68064.1"/>
    <property type="molecule type" value="Genomic_DNA"/>
</dbReference>
<dbReference type="EC" id="3.6.4.13" evidence="2"/>
<dbReference type="PROSITE" id="PS00690">
    <property type="entry name" value="DEAH_ATP_HELICASE"/>
    <property type="match status" value="1"/>
</dbReference>
<feature type="region of interest" description="Disordered" evidence="7">
    <location>
        <begin position="29"/>
        <end position="71"/>
    </location>
</feature>
<comment type="similarity">
    <text evidence="1">Belongs to the DEAD box helicase family. DEAH subfamily.</text>
</comment>
<evidence type="ECO:0000256" key="3">
    <source>
        <dbReference type="ARBA" id="ARBA00022741"/>
    </source>
</evidence>
<evidence type="ECO:0000259" key="8">
    <source>
        <dbReference type="PROSITE" id="PS51192"/>
    </source>
</evidence>
<evidence type="ECO:0000313" key="10">
    <source>
        <dbReference type="EMBL" id="PAA68064.1"/>
    </source>
</evidence>